<accession>A0A7C2JZV8</accession>
<dbReference type="SMART" id="SM00342">
    <property type="entry name" value="HTH_ARAC"/>
    <property type="match status" value="1"/>
</dbReference>
<dbReference type="InterPro" id="IPR028082">
    <property type="entry name" value="Peripla_BP_I"/>
</dbReference>
<gene>
    <name evidence="5" type="ORF">ENQ76_05670</name>
</gene>
<dbReference type="GO" id="GO:0000976">
    <property type="term" value="F:transcription cis-regulatory region binding"/>
    <property type="evidence" value="ECO:0007669"/>
    <property type="project" value="TreeGrafter"/>
</dbReference>
<dbReference type="Gene3D" id="1.10.10.60">
    <property type="entry name" value="Homeodomain-like"/>
    <property type="match status" value="1"/>
</dbReference>
<dbReference type="InterPro" id="IPR018060">
    <property type="entry name" value="HTH_AraC"/>
</dbReference>
<dbReference type="InterPro" id="IPR054031">
    <property type="entry name" value="XylR_PBP1"/>
</dbReference>
<dbReference type="SUPFAM" id="SSF53822">
    <property type="entry name" value="Periplasmic binding protein-like I"/>
    <property type="match status" value="1"/>
</dbReference>
<dbReference type="InterPro" id="IPR046335">
    <property type="entry name" value="LacI/GalR-like_sensor"/>
</dbReference>
<dbReference type="Gene3D" id="3.40.50.2300">
    <property type="match status" value="2"/>
</dbReference>
<evidence type="ECO:0000259" key="4">
    <source>
        <dbReference type="PROSITE" id="PS01124"/>
    </source>
</evidence>
<dbReference type="PROSITE" id="PS00041">
    <property type="entry name" value="HTH_ARAC_FAMILY_1"/>
    <property type="match status" value="1"/>
</dbReference>
<evidence type="ECO:0000256" key="3">
    <source>
        <dbReference type="ARBA" id="ARBA00023163"/>
    </source>
</evidence>
<dbReference type="EMBL" id="DSOK01000168">
    <property type="protein sequence ID" value="HEN14943.1"/>
    <property type="molecule type" value="Genomic_DNA"/>
</dbReference>
<organism evidence="5">
    <name type="scientific">Schlesneria paludicola</name>
    <dbReference type="NCBI Taxonomy" id="360056"/>
    <lineage>
        <taxon>Bacteria</taxon>
        <taxon>Pseudomonadati</taxon>
        <taxon>Planctomycetota</taxon>
        <taxon>Planctomycetia</taxon>
        <taxon>Planctomycetales</taxon>
        <taxon>Planctomycetaceae</taxon>
        <taxon>Schlesneria</taxon>
    </lineage>
</organism>
<reference evidence="5" key="1">
    <citation type="journal article" date="2020" name="mSystems">
        <title>Genome- and Community-Level Interaction Insights into Carbon Utilization and Element Cycling Functions of Hydrothermarchaeota in Hydrothermal Sediment.</title>
        <authorList>
            <person name="Zhou Z."/>
            <person name="Liu Y."/>
            <person name="Xu W."/>
            <person name="Pan J."/>
            <person name="Luo Z.H."/>
            <person name="Li M."/>
        </authorList>
    </citation>
    <scope>NUCLEOTIDE SEQUENCE [LARGE SCALE GENOMIC DNA]</scope>
    <source>
        <strain evidence="5">SpSt-339</strain>
    </source>
</reference>
<protein>
    <submittedName>
        <fullName evidence="5">DNA-binding transcriptional regulator</fullName>
    </submittedName>
</protein>
<dbReference type="AlphaFoldDB" id="A0A7C2JZV8"/>
<keyword evidence="3" id="KW-0804">Transcription</keyword>
<dbReference type="PANTHER" id="PTHR30146:SF24">
    <property type="entry name" value="XYLOSE OPERON REGULATORY PROTEIN"/>
    <property type="match status" value="1"/>
</dbReference>
<comment type="caution">
    <text evidence="5">The sequence shown here is derived from an EMBL/GenBank/DDBJ whole genome shotgun (WGS) entry which is preliminary data.</text>
</comment>
<keyword evidence="1" id="KW-0805">Transcription regulation</keyword>
<keyword evidence="2 5" id="KW-0238">DNA-binding</keyword>
<dbReference type="Pfam" id="PF12833">
    <property type="entry name" value="HTH_18"/>
    <property type="match status" value="1"/>
</dbReference>
<dbReference type="CDD" id="cd01543">
    <property type="entry name" value="PBP1_XylR"/>
    <property type="match status" value="1"/>
</dbReference>
<feature type="domain" description="HTH araC/xylS-type" evidence="4">
    <location>
        <begin position="283"/>
        <end position="381"/>
    </location>
</feature>
<dbReference type="PROSITE" id="PS01124">
    <property type="entry name" value="HTH_ARAC_FAMILY_2"/>
    <property type="match status" value="1"/>
</dbReference>
<proteinExistence type="predicted"/>
<dbReference type="PANTHER" id="PTHR30146">
    <property type="entry name" value="LACI-RELATED TRANSCRIPTIONAL REPRESSOR"/>
    <property type="match status" value="1"/>
</dbReference>
<dbReference type="Pfam" id="PF13377">
    <property type="entry name" value="Peripla_BP_3"/>
    <property type="match status" value="1"/>
</dbReference>
<dbReference type="InterPro" id="IPR009057">
    <property type="entry name" value="Homeodomain-like_sf"/>
</dbReference>
<evidence type="ECO:0000256" key="1">
    <source>
        <dbReference type="ARBA" id="ARBA00023015"/>
    </source>
</evidence>
<dbReference type="Pfam" id="PF22177">
    <property type="entry name" value="PBP1_XylR"/>
    <property type="match status" value="1"/>
</dbReference>
<name>A0A7C2JZV8_9PLAN</name>
<evidence type="ECO:0000256" key="2">
    <source>
        <dbReference type="ARBA" id="ARBA00023125"/>
    </source>
</evidence>
<sequence length="390" mass="43577">MRVRPSVALLIESSNAYARGLLRGISAYVREHESWSVFLPEYERGHEPPRWFRTWQGHGIIARIENPQIARVVKSLKRPVVDVSAARAVPGVPWVETDDAAVAKMGYEHLRERGFRQFGFCGDPRFNWSNWRGEQFAALAAADNCPCFLYQSRILRGKPLAWTRELQALCRWVRGLPKPIGILACYDFKAQQLLDACRSEGIAVPEEIAVVGVDNDDLVCDLCEPRLSSIILNPFQAGYTAAQLLDRLMAGDTEQPETHLVPPIGVETRPSSSTFAVDDRLVSSALQFIRQHFRDGITVADVARAVKASRRALDCRFVAALGRTPHAEIARLRIERVKQLLLETDLPLGVIADRAGFSYVESLSVAFRQAVGMPPGQFRRRHAAAADRRG</sequence>
<dbReference type="InterPro" id="IPR018062">
    <property type="entry name" value="HTH_AraC-typ_CS"/>
</dbReference>
<evidence type="ECO:0000313" key="5">
    <source>
        <dbReference type="EMBL" id="HEN14943.1"/>
    </source>
</evidence>
<dbReference type="SUPFAM" id="SSF46689">
    <property type="entry name" value="Homeodomain-like"/>
    <property type="match status" value="2"/>
</dbReference>
<dbReference type="GO" id="GO:0003700">
    <property type="term" value="F:DNA-binding transcription factor activity"/>
    <property type="evidence" value="ECO:0007669"/>
    <property type="project" value="InterPro"/>
</dbReference>